<evidence type="ECO:0000313" key="2">
    <source>
        <dbReference type="EMBL" id="PSM38773.1"/>
    </source>
</evidence>
<name>A0A2P8PXP9_9ACTN</name>
<dbReference type="RefSeq" id="WP_107020893.1">
    <property type="nucleotide sequence ID" value="NZ_KZ679054.1"/>
</dbReference>
<sequence>MTRPAVRMCARCHRVTAQPVLVHEVHAATGPGFNVYACPECADQYPPMTDVLELTQPTPPHRSARLTLRVYTVDARGAVTGERSRVEIRTGGGAGPLPSPLPQTSAYPPCGCPRCRTPERGATQQN</sequence>
<evidence type="ECO:0008006" key="4">
    <source>
        <dbReference type="Google" id="ProtNLM"/>
    </source>
</evidence>
<evidence type="ECO:0000256" key="1">
    <source>
        <dbReference type="SAM" id="MobiDB-lite"/>
    </source>
</evidence>
<protein>
    <recommendedName>
        <fullName evidence="4">C2H2-type domain-containing protein</fullName>
    </recommendedName>
</protein>
<dbReference type="EMBL" id="PYBJ01000028">
    <property type="protein sequence ID" value="PSM38773.1"/>
    <property type="molecule type" value="Genomic_DNA"/>
</dbReference>
<reference evidence="2 3" key="1">
    <citation type="submission" date="2018-03" db="EMBL/GenBank/DDBJ databases">
        <title>Streptomyces dioscori sp. nov., a novel endophytic actinobacterium isolated from bulbil of Dioscorea bulbifera L.</title>
        <authorList>
            <person name="Zhikuan W."/>
        </authorList>
    </citation>
    <scope>NUCLEOTIDE SEQUENCE [LARGE SCALE GENOMIC DNA]</scope>
    <source>
        <strain evidence="2 3">A217</strain>
    </source>
</reference>
<accession>A0A2P8PXP9</accession>
<proteinExistence type="predicted"/>
<dbReference type="AlphaFoldDB" id="A0A2P8PXP9"/>
<feature type="region of interest" description="Disordered" evidence="1">
    <location>
        <begin position="87"/>
        <end position="126"/>
    </location>
</feature>
<gene>
    <name evidence="2" type="ORF">C6Y14_34925</name>
</gene>
<organism evidence="2 3">
    <name type="scientific">Streptomyces dioscori</name>
    <dbReference type="NCBI Taxonomy" id="2109333"/>
    <lineage>
        <taxon>Bacteria</taxon>
        <taxon>Bacillati</taxon>
        <taxon>Actinomycetota</taxon>
        <taxon>Actinomycetes</taxon>
        <taxon>Kitasatosporales</taxon>
        <taxon>Streptomycetaceae</taxon>
        <taxon>Streptomyces</taxon>
        <taxon>Streptomyces aurantiacus group</taxon>
    </lineage>
</organism>
<dbReference type="OrthoDB" id="4211826at2"/>
<comment type="caution">
    <text evidence="2">The sequence shown here is derived from an EMBL/GenBank/DDBJ whole genome shotgun (WGS) entry which is preliminary data.</text>
</comment>
<evidence type="ECO:0000313" key="3">
    <source>
        <dbReference type="Proteomes" id="UP000240429"/>
    </source>
</evidence>
<keyword evidence="3" id="KW-1185">Reference proteome</keyword>
<dbReference type="Proteomes" id="UP000240429">
    <property type="component" value="Unassembled WGS sequence"/>
</dbReference>